<gene>
    <name evidence="1" type="ORF">EXJ73_14075</name>
</gene>
<dbReference type="RefSeq" id="WP_268150774.1">
    <property type="nucleotide sequence ID" value="NZ_JAPPUW010000010.1"/>
</dbReference>
<protein>
    <submittedName>
        <fullName evidence="1">Uncharacterized protein</fullName>
    </submittedName>
</protein>
<organism evidence="1 2">
    <name type="scientific">Pelomonas aquatica</name>
    <dbReference type="NCBI Taxonomy" id="431058"/>
    <lineage>
        <taxon>Bacteria</taxon>
        <taxon>Pseudomonadati</taxon>
        <taxon>Pseudomonadota</taxon>
        <taxon>Betaproteobacteria</taxon>
        <taxon>Burkholderiales</taxon>
        <taxon>Sphaerotilaceae</taxon>
        <taxon>Roseateles</taxon>
    </lineage>
</organism>
<comment type="caution">
    <text evidence="1">The sequence shown here is derived from an EMBL/GenBank/DDBJ whole genome shotgun (WGS) entry which is preliminary data.</text>
</comment>
<sequence length="117" mass="13085">MPKVTKDDLLLEKVKALVAQEKSYEAAAARLNVNTTTLWRFAKNGTAIARTRVSMERGLANLDSESEMQLRGAARRHEQLTPQMFSSADLREMRALCDRMVAWIDQAESALAKSTSD</sequence>
<keyword evidence="2" id="KW-1185">Reference proteome</keyword>
<accession>A0A9X4R4T6</accession>
<dbReference type="EMBL" id="SGUG01000019">
    <property type="protein sequence ID" value="MDG0863592.1"/>
    <property type="molecule type" value="Genomic_DNA"/>
</dbReference>
<reference evidence="1" key="1">
    <citation type="submission" date="2019-02" db="EMBL/GenBank/DDBJ databases">
        <title>Draft genome of the type strain Pelomonas aquatica CCUG 52575T.</title>
        <authorList>
            <person name="Gomila M."/>
            <person name="Lalucat J."/>
        </authorList>
    </citation>
    <scope>NUCLEOTIDE SEQUENCE</scope>
    <source>
        <strain evidence="1">CCUG 52575</strain>
    </source>
</reference>
<name>A0A9X4R4T6_9BURK</name>
<dbReference type="AlphaFoldDB" id="A0A9X4R4T6"/>
<evidence type="ECO:0000313" key="2">
    <source>
        <dbReference type="Proteomes" id="UP001152766"/>
    </source>
</evidence>
<proteinExistence type="predicted"/>
<evidence type="ECO:0000313" key="1">
    <source>
        <dbReference type="EMBL" id="MDG0863592.1"/>
    </source>
</evidence>
<dbReference type="Proteomes" id="UP001152766">
    <property type="component" value="Unassembled WGS sequence"/>
</dbReference>